<dbReference type="EMBL" id="AZDI01000004">
    <property type="protein sequence ID" value="KRK45835.1"/>
    <property type="molecule type" value="Genomic_DNA"/>
</dbReference>
<dbReference type="AlphaFoldDB" id="A0A0R1HHP2"/>
<dbReference type="RefSeq" id="WP_057974126.1">
    <property type="nucleotide sequence ID" value="NZ_AZDI01000004.1"/>
</dbReference>
<comment type="caution">
    <text evidence="4">The sequence shown here is derived from an EMBL/GenBank/DDBJ whole genome shotgun (WGS) entry which is preliminary data.</text>
</comment>
<dbReference type="Pfam" id="PF00440">
    <property type="entry name" value="TetR_N"/>
    <property type="match status" value="1"/>
</dbReference>
<dbReference type="PROSITE" id="PS50977">
    <property type="entry name" value="HTH_TETR_2"/>
    <property type="match status" value="1"/>
</dbReference>
<dbReference type="PANTHER" id="PTHR43479">
    <property type="entry name" value="ACREF/ENVCD OPERON REPRESSOR-RELATED"/>
    <property type="match status" value="1"/>
</dbReference>
<evidence type="ECO:0000313" key="5">
    <source>
        <dbReference type="Proteomes" id="UP000051450"/>
    </source>
</evidence>
<dbReference type="InterPro" id="IPR001647">
    <property type="entry name" value="HTH_TetR"/>
</dbReference>
<dbReference type="InterPro" id="IPR009057">
    <property type="entry name" value="Homeodomain-like_sf"/>
</dbReference>
<protein>
    <submittedName>
        <fullName evidence="4">TetR family transcriptional regulator</fullName>
    </submittedName>
</protein>
<evidence type="ECO:0000259" key="3">
    <source>
        <dbReference type="PROSITE" id="PS50977"/>
    </source>
</evidence>
<dbReference type="InterPro" id="IPR023772">
    <property type="entry name" value="DNA-bd_HTH_TetR-type_CS"/>
</dbReference>
<dbReference type="SUPFAM" id="SSF46689">
    <property type="entry name" value="Homeodomain-like"/>
    <property type="match status" value="1"/>
</dbReference>
<dbReference type="STRING" id="1423719.FC66_GL001066"/>
<organism evidence="4 5">
    <name type="scientific">Dellaglioa algida DSM 15638</name>
    <dbReference type="NCBI Taxonomy" id="1423719"/>
    <lineage>
        <taxon>Bacteria</taxon>
        <taxon>Bacillati</taxon>
        <taxon>Bacillota</taxon>
        <taxon>Bacilli</taxon>
        <taxon>Lactobacillales</taxon>
        <taxon>Lactobacillaceae</taxon>
        <taxon>Dellaglioa</taxon>
    </lineage>
</organism>
<keyword evidence="1 2" id="KW-0238">DNA-binding</keyword>
<proteinExistence type="predicted"/>
<dbReference type="PROSITE" id="PS01081">
    <property type="entry name" value="HTH_TETR_1"/>
    <property type="match status" value="1"/>
</dbReference>
<dbReference type="OrthoDB" id="9780824at2"/>
<dbReference type="PRINTS" id="PR00455">
    <property type="entry name" value="HTHTETR"/>
</dbReference>
<accession>A0A0R1HHP2</accession>
<evidence type="ECO:0000256" key="1">
    <source>
        <dbReference type="ARBA" id="ARBA00023125"/>
    </source>
</evidence>
<evidence type="ECO:0000256" key="2">
    <source>
        <dbReference type="PROSITE-ProRule" id="PRU00335"/>
    </source>
</evidence>
<dbReference type="PANTHER" id="PTHR43479:SF11">
    <property type="entry name" value="ACREF_ENVCD OPERON REPRESSOR-RELATED"/>
    <property type="match status" value="1"/>
</dbReference>
<evidence type="ECO:0000313" key="4">
    <source>
        <dbReference type="EMBL" id="KRK45835.1"/>
    </source>
</evidence>
<feature type="domain" description="HTH tetR-type" evidence="3">
    <location>
        <begin position="15"/>
        <end position="75"/>
    </location>
</feature>
<dbReference type="PATRIC" id="fig|1423719.4.peg.1087"/>
<reference evidence="4 5" key="1">
    <citation type="journal article" date="2015" name="Genome Announc.">
        <title>Expanding the biotechnology potential of lactobacilli through comparative genomics of 213 strains and associated genera.</title>
        <authorList>
            <person name="Sun Z."/>
            <person name="Harris H.M."/>
            <person name="McCann A."/>
            <person name="Guo C."/>
            <person name="Argimon S."/>
            <person name="Zhang W."/>
            <person name="Yang X."/>
            <person name="Jeffery I.B."/>
            <person name="Cooney J.C."/>
            <person name="Kagawa T.F."/>
            <person name="Liu W."/>
            <person name="Song Y."/>
            <person name="Salvetti E."/>
            <person name="Wrobel A."/>
            <person name="Rasinkangas P."/>
            <person name="Parkhill J."/>
            <person name="Rea M.C."/>
            <person name="O'Sullivan O."/>
            <person name="Ritari J."/>
            <person name="Douillard F.P."/>
            <person name="Paul Ross R."/>
            <person name="Yang R."/>
            <person name="Briner A.E."/>
            <person name="Felis G.E."/>
            <person name="de Vos W.M."/>
            <person name="Barrangou R."/>
            <person name="Klaenhammer T.R."/>
            <person name="Caufield P.W."/>
            <person name="Cui Y."/>
            <person name="Zhang H."/>
            <person name="O'Toole P.W."/>
        </authorList>
    </citation>
    <scope>NUCLEOTIDE SEQUENCE [LARGE SCALE GENOMIC DNA]</scope>
    <source>
        <strain evidence="4 5">DSM 15638</strain>
    </source>
</reference>
<gene>
    <name evidence="4" type="ORF">FC66_GL001066</name>
</gene>
<dbReference type="GO" id="GO:0003677">
    <property type="term" value="F:DNA binding"/>
    <property type="evidence" value="ECO:0007669"/>
    <property type="project" value="UniProtKB-UniRule"/>
</dbReference>
<dbReference type="Proteomes" id="UP000051450">
    <property type="component" value="Unassembled WGS sequence"/>
</dbReference>
<sequence>MENIKNDWISDKNIPNGKRAVLLAGLTLFSAQGFDNTSTSELAAEAQVSEATIYKYFKTKYDLLLAIINPMIANFIPKSALALQSEIKETDLTLDTFVHFFVQNRWDFLKQNHESIQILITEILTDSSIKRLFVETMNIHTPFLKNILLHLLEQNNNLNPQLTADDFARTIIGFLLTYFMQVNLFDIETAKTEEQTLATIEMQIIRALT</sequence>
<dbReference type="InterPro" id="IPR050624">
    <property type="entry name" value="HTH-type_Tx_Regulator"/>
</dbReference>
<name>A0A0R1HHP2_9LACO</name>
<feature type="DNA-binding region" description="H-T-H motif" evidence="2">
    <location>
        <begin position="38"/>
        <end position="57"/>
    </location>
</feature>
<keyword evidence="5" id="KW-1185">Reference proteome</keyword>
<dbReference type="Gene3D" id="1.10.357.10">
    <property type="entry name" value="Tetracycline Repressor, domain 2"/>
    <property type="match status" value="1"/>
</dbReference>